<evidence type="ECO:0000313" key="3">
    <source>
        <dbReference type="EMBL" id="NEK56614.1"/>
    </source>
</evidence>
<feature type="compositionally biased region" description="Low complexity" evidence="1">
    <location>
        <begin position="15"/>
        <end position="33"/>
    </location>
</feature>
<organism evidence="3 4">
    <name type="scientific">Geodermatophilus sabuli</name>
    <dbReference type="NCBI Taxonomy" id="1564158"/>
    <lineage>
        <taxon>Bacteria</taxon>
        <taxon>Bacillati</taxon>
        <taxon>Actinomycetota</taxon>
        <taxon>Actinomycetes</taxon>
        <taxon>Geodermatophilales</taxon>
        <taxon>Geodermatophilaceae</taxon>
        <taxon>Geodermatophilus</taxon>
    </lineage>
</organism>
<evidence type="ECO:0000256" key="1">
    <source>
        <dbReference type="SAM" id="MobiDB-lite"/>
    </source>
</evidence>
<dbReference type="InterPro" id="IPR051781">
    <property type="entry name" value="Metallo-dep_Hydrolase"/>
</dbReference>
<protein>
    <submittedName>
        <fullName evidence="3">Amidohydrolase family protein</fullName>
    </submittedName>
</protein>
<dbReference type="CDD" id="cd01299">
    <property type="entry name" value="Met_dep_hydrolase_A"/>
    <property type="match status" value="1"/>
</dbReference>
<dbReference type="InterPro" id="IPR057744">
    <property type="entry name" value="OTAase-like"/>
</dbReference>
<dbReference type="EMBL" id="JAAGWF010000003">
    <property type="protein sequence ID" value="NEK56614.1"/>
    <property type="molecule type" value="Genomic_DNA"/>
</dbReference>
<dbReference type="PANTHER" id="PTHR43135">
    <property type="entry name" value="ALPHA-D-RIBOSE 1-METHYLPHOSPHONATE 5-TRIPHOSPHATE DIPHOSPHATASE"/>
    <property type="match status" value="1"/>
</dbReference>
<evidence type="ECO:0000313" key="4">
    <source>
        <dbReference type="Proteomes" id="UP000470246"/>
    </source>
</evidence>
<dbReference type="AlphaFoldDB" id="A0A7K3VXM4"/>
<dbReference type="GO" id="GO:0016810">
    <property type="term" value="F:hydrolase activity, acting on carbon-nitrogen (but not peptide) bonds"/>
    <property type="evidence" value="ECO:0007669"/>
    <property type="project" value="InterPro"/>
</dbReference>
<comment type="caution">
    <text evidence="3">The sequence shown here is derived from an EMBL/GenBank/DDBJ whole genome shotgun (WGS) entry which is preliminary data.</text>
</comment>
<sequence>MPTSRSVATCTTACRSGSPRTGRPRAGPAARGGPVHGYRAPRAFDGERFLPDGALVLVEDGAIVAVQPASAPAPAGCPVTDLPAGTLLPGLVDTHVHLCADDSPRALDRIPELSADELDAVISTAEQQQLRAGVTTVRDLGDHQWAVVERARAGTDGPTVVAAGPPITSPGGHCWSMGGETSGVDALRRAVRERVDRGAGVVKVMASGGLLTPGTDLFACQFSLEELRALVEEAHRHGLPVTAHAHGLSAVERSSAAGVDGIEHCSCLTPDGVRTPPDLARRLVAAGTSVCPTLGRVPGIDPPAHVQARMQAVGATYEAQLPNAAALYRAGVTLVAGTDAGIGPVKPHGLVPLAVAELVGSCGVPVTDALAGATGVAARTCGLADRTGRLRAGLDADLLAVDGDLATDVTCLQRPRLVLSRGREVRLAG</sequence>
<dbReference type="InterPro" id="IPR032466">
    <property type="entry name" value="Metal_Hydrolase"/>
</dbReference>
<dbReference type="SUPFAM" id="SSF51556">
    <property type="entry name" value="Metallo-dependent hydrolases"/>
    <property type="match status" value="1"/>
</dbReference>
<dbReference type="Gene3D" id="2.30.40.10">
    <property type="entry name" value="Urease, subunit C, domain 1"/>
    <property type="match status" value="1"/>
</dbReference>
<gene>
    <name evidence="3" type="ORF">GCU56_01835</name>
</gene>
<keyword evidence="3" id="KW-0378">Hydrolase</keyword>
<dbReference type="PANTHER" id="PTHR43135:SF3">
    <property type="entry name" value="ALPHA-D-RIBOSE 1-METHYLPHOSPHONATE 5-TRIPHOSPHATE DIPHOSPHATASE"/>
    <property type="match status" value="1"/>
</dbReference>
<reference evidence="3 4" key="1">
    <citation type="submission" date="2020-02" db="EMBL/GenBank/DDBJ databases">
        <title>Geodermatophilus sabuli CPCC 205279 I12A-02694.</title>
        <authorList>
            <person name="Jiang Z."/>
        </authorList>
    </citation>
    <scope>NUCLEOTIDE SEQUENCE [LARGE SCALE GENOMIC DNA]</scope>
    <source>
        <strain evidence="3 4">I12A-02694</strain>
    </source>
</reference>
<feature type="region of interest" description="Disordered" evidence="1">
    <location>
        <begin position="1"/>
        <end position="34"/>
    </location>
</feature>
<proteinExistence type="predicted"/>
<dbReference type="SUPFAM" id="SSF51338">
    <property type="entry name" value="Composite domain of metallo-dependent hydrolases"/>
    <property type="match status" value="1"/>
</dbReference>
<dbReference type="Pfam" id="PF01979">
    <property type="entry name" value="Amidohydro_1"/>
    <property type="match status" value="1"/>
</dbReference>
<feature type="compositionally biased region" description="Polar residues" evidence="1">
    <location>
        <begin position="1"/>
        <end position="14"/>
    </location>
</feature>
<accession>A0A7K3VXM4</accession>
<dbReference type="InterPro" id="IPR006680">
    <property type="entry name" value="Amidohydro-rel"/>
</dbReference>
<name>A0A7K3VXM4_9ACTN</name>
<feature type="domain" description="Amidohydrolase-related" evidence="2">
    <location>
        <begin position="86"/>
        <end position="420"/>
    </location>
</feature>
<keyword evidence="4" id="KW-1185">Reference proteome</keyword>
<dbReference type="Proteomes" id="UP000470246">
    <property type="component" value="Unassembled WGS sequence"/>
</dbReference>
<dbReference type="Gene3D" id="3.20.20.140">
    <property type="entry name" value="Metal-dependent hydrolases"/>
    <property type="match status" value="1"/>
</dbReference>
<evidence type="ECO:0000259" key="2">
    <source>
        <dbReference type="Pfam" id="PF01979"/>
    </source>
</evidence>
<dbReference type="InterPro" id="IPR011059">
    <property type="entry name" value="Metal-dep_hydrolase_composite"/>
</dbReference>